<evidence type="ECO:0000259" key="2">
    <source>
        <dbReference type="Pfam" id="PF07002"/>
    </source>
</evidence>
<dbReference type="RefSeq" id="XP_012894527.1">
    <property type="nucleotide sequence ID" value="XM_013039073.1"/>
</dbReference>
<dbReference type="PANTHER" id="PTHR10857:SF106">
    <property type="entry name" value="C2 DOMAIN-CONTAINING PROTEIN"/>
    <property type="match status" value="1"/>
</dbReference>
<reference evidence="3" key="1">
    <citation type="submission" date="2010-02" db="EMBL/GenBank/DDBJ databases">
        <title>Sequencing and annotation of the Blastocystis hominis genome.</title>
        <authorList>
            <person name="Wincker P."/>
        </authorList>
    </citation>
    <scope>NUCLEOTIDE SEQUENCE</scope>
    <source>
        <strain evidence="3">Singapore isolate B</strain>
    </source>
</reference>
<protein>
    <recommendedName>
        <fullName evidence="2">Copine C-terminal domain-containing protein</fullName>
    </recommendedName>
</protein>
<dbReference type="GO" id="GO:0005544">
    <property type="term" value="F:calcium-dependent phospholipid binding"/>
    <property type="evidence" value="ECO:0007669"/>
    <property type="project" value="InterPro"/>
</dbReference>
<gene>
    <name evidence="3" type="ORF">GSBLH_T00006125001</name>
</gene>
<dbReference type="Pfam" id="PF07002">
    <property type="entry name" value="Copine"/>
    <property type="match status" value="1"/>
</dbReference>
<proteinExistence type="predicted"/>
<organism evidence="3">
    <name type="scientific">Blastocystis hominis</name>
    <dbReference type="NCBI Taxonomy" id="12968"/>
    <lineage>
        <taxon>Eukaryota</taxon>
        <taxon>Sar</taxon>
        <taxon>Stramenopiles</taxon>
        <taxon>Bigyra</taxon>
        <taxon>Opalozoa</taxon>
        <taxon>Opalinata</taxon>
        <taxon>Blastocystidae</taxon>
        <taxon>Blastocystis</taxon>
    </lineage>
</organism>
<feature type="region of interest" description="Disordered" evidence="1">
    <location>
        <begin position="1"/>
        <end position="44"/>
    </location>
</feature>
<dbReference type="GO" id="GO:0005886">
    <property type="term" value="C:plasma membrane"/>
    <property type="evidence" value="ECO:0007669"/>
    <property type="project" value="TreeGrafter"/>
</dbReference>
<dbReference type="InterPro" id="IPR010734">
    <property type="entry name" value="Copine_C"/>
</dbReference>
<evidence type="ECO:0000256" key="1">
    <source>
        <dbReference type="SAM" id="MobiDB-lite"/>
    </source>
</evidence>
<dbReference type="GO" id="GO:0071277">
    <property type="term" value="P:cellular response to calcium ion"/>
    <property type="evidence" value="ECO:0007669"/>
    <property type="project" value="TreeGrafter"/>
</dbReference>
<dbReference type="PANTHER" id="PTHR10857">
    <property type="entry name" value="COPINE"/>
    <property type="match status" value="1"/>
</dbReference>
<name>D8LY24_BLAHO</name>
<dbReference type="Proteomes" id="UP000008312">
    <property type="component" value="Unassembled WGS sequence"/>
</dbReference>
<dbReference type="InParanoid" id="D8LY24"/>
<evidence type="ECO:0000313" key="4">
    <source>
        <dbReference type="Proteomes" id="UP000008312"/>
    </source>
</evidence>
<dbReference type="InterPro" id="IPR045052">
    <property type="entry name" value="Copine"/>
</dbReference>
<feature type="domain" description="Copine C-terminal" evidence="2">
    <location>
        <begin position="87"/>
        <end position="170"/>
    </location>
</feature>
<accession>D8LY24</accession>
<dbReference type="GeneID" id="24922250"/>
<dbReference type="OrthoDB" id="5855668at2759"/>
<dbReference type="AlphaFoldDB" id="D8LY24"/>
<dbReference type="EMBL" id="FN668639">
    <property type="protein sequence ID" value="CBK20479.2"/>
    <property type="molecule type" value="Genomic_DNA"/>
</dbReference>
<evidence type="ECO:0000313" key="3">
    <source>
        <dbReference type="EMBL" id="CBK20479.2"/>
    </source>
</evidence>
<keyword evidence="4" id="KW-1185">Reference proteome</keyword>
<sequence length="183" mass="20726">MSPTAAENPNPEKEELSVLPSVELRRKPVSPPPRSTFTPMTSEEKADQEAMKLLQANVEKLRAESSYLSRVNIDQNLESEELSVPLFPMNGNHRNPYIHGIDNILKAYRRMLRSVMPSYPTYFQHVISEAIEHAKKAAETKGKEYIVLILLSDCCIVDQVETARLIVEISFVWKMKVALTTGI</sequence>